<feature type="region of interest" description="Disordered" evidence="6">
    <location>
        <begin position="400"/>
        <end position="423"/>
    </location>
</feature>
<keyword evidence="9" id="KW-1185">Reference proteome</keyword>
<proteinExistence type="inferred from homology"/>
<dbReference type="PANTHER" id="PTHR42913">
    <property type="entry name" value="APOPTOSIS-INDUCING FACTOR 1"/>
    <property type="match status" value="1"/>
</dbReference>
<keyword evidence="5" id="KW-0560">Oxidoreductase</keyword>
<reference evidence="8" key="1">
    <citation type="submission" date="2022-03" db="EMBL/GenBank/DDBJ databases">
        <title>Complete genome sequence of Caldinitratiruptor microaerophilus.</title>
        <authorList>
            <person name="Mukaiyama R."/>
            <person name="Nishiyama T."/>
            <person name="Ueda K."/>
        </authorList>
    </citation>
    <scope>NUCLEOTIDE SEQUENCE</scope>
    <source>
        <strain evidence="8">JCM 16183</strain>
    </source>
</reference>
<dbReference type="Gene3D" id="3.50.50.100">
    <property type="match status" value="1"/>
</dbReference>
<dbReference type="AlphaFoldDB" id="A0AA35CKG1"/>
<gene>
    <name evidence="8" type="primary">yumB</name>
    <name evidence="8" type="ORF">caldi_20490</name>
</gene>
<dbReference type="Pfam" id="PF07992">
    <property type="entry name" value="Pyr_redox_2"/>
    <property type="match status" value="1"/>
</dbReference>
<dbReference type="RefSeq" id="WP_264841642.1">
    <property type="nucleotide sequence ID" value="NZ_AP025628.1"/>
</dbReference>
<dbReference type="PRINTS" id="PR00411">
    <property type="entry name" value="PNDRDTASEI"/>
</dbReference>
<dbReference type="PANTHER" id="PTHR42913:SF3">
    <property type="entry name" value="64 KDA MITOCHONDRIAL NADH DEHYDROGENASE (EUROFUNG)"/>
    <property type="match status" value="1"/>
</dbReference>
<accession>A0AA35CKG1</accession>
<dbReference type="InterPro" id="IPR051169">
    <property type="entry name" value="NADH-Q_oxidoreductase"/>
</dbReference>
<protein>
    <submittedName>
        <fullName evidence="8">NADH dehydrogenase-like protein YumB</fullName>
    </submittedName>
</protein>
<dbReference type="InterPro" id="IPR023753">
    <property type="entry name" value="FAD/NAD-binding_dom"/>
</dbReference>
<evidence type="ECO:0000256" key="3">
    <source>
        <dbReference type="ARBA" id="ARBA00022630"/>
    </source>
</evidence>
<sequence length="423" mass="44498">MPEAGRTRVVVAGGGYAGLSAFGELADRGPRLELLLVSATPYHYFVTEFPALVAGGVEEEGVRVSLRRFVAARGRLVVGSVDRVEPGPRRLVLAGGESLPYDYLILAVGGEAEFFRIPGAREHGLEVGNPAAARQLAARVAGLVEGGGPRRVVIAGGGLTGVEVAGELAERYPDRLQITVVEAAPALMPGFDPILAREAQRVLEEKGVRVRTGTKIVSVDPAHVHVEQGPALPYDLLVWAGGVRGSPVLARSGLPVTPRGRVKVDPLLRAEGFPEIYVAGDAASFTDPATGQELPPSAQLAVQMGRHAARNLLRRLAGRDEVPFQPRLLGAFATLGGREAVGYVGAGRFTGLPAVVIKRLIEAHHAVETGGLIPVLARYARPWARRLALRTLRPRPGLRPGGLEVAAGENGRIAPSPGEVSPA</sequence>
<keyword evidence="4" id="KW-0274">FAD</keyword>
<evidence type="ECO:0000313" key="8">
    <source>
        <dbReference type="EMBL" id="BDG60959.1"/>
    </source>
</evidence>
<evidence type="ECO:0000256" key="5">
    <source>
        <dbReference type="ARBA" id="ARBA00023002"/>
    </source>
</evidence>
<dbReference type="InterPro" id="IPR036188">
    <property type="entry name" value="FAD/NAD-bd_sf"/>
</dbReference>
<comment type="similarity">
    <text evidence="2">Belongs to the NADH dehydrogenase family.</text>
</comment>
<organism evidence="8 9">
    <name type="scientific">Caldinitratiruptor microaerophilus</name>
    <dbReference type="NCBI Taxonomy" id="671077"/>
    <lineage>
        <taxon>Bacteria</taxon>
        <taxon>Bacillati</taxon>
        <taxon>Bacillota</taxon>
        <taxon>Clostridia</taxon>
        <taxon>Eubacteriales</taxon>
        <taxon>Symbiobacteriaceae</taxon>
        <taxon>Caldinitratiruptor</taxon>
    </lineage>
</organism>
<dbReference type="EMBL" id="AP025628">
    <property type="protein sequence ID" value="BDG60959.1"/>
    <property type="molecule type" value="Genomic_DNA"/>
</dbReference>
<evidence type="ECO:0000256" key="1">
    <source>
        <dbReference type="ARBA" id="ARBA00001974"/>
    </source>
</evidence>
<dbReference type="GO" id="GO:0019646">
    <property type="term" value="P:aerobic electron transport chain"/>
    <property type="evidence" value="ECO:0007669"/>
    <property type="project" value="TreeGrafter"/>
</dbReference>
<keyword evidence="3" id="KW-0285">Flavoprotein</keyword>
<evidence type="ECO:0000256" key="4">
    <source>
        <dbReference type="ARBA" id="ARBA00022827"/>
    </source>
</evidence>
<dbReference type="SUPFAM" id="SSF51905">
    <property type="entry name" value="FAD/NAD(P)-binding domain"/>
    <property type="match status" value="1"/>
</dbReference>
<dbReference type="KEGG" id="cmic:caldi_20490"/>
<evidence type="ECO:0000256" key="2">
    <source>
        <dbReference type="ARBA" id="ARBA00005272"/>
    </source>
</evidence>
<name>A0AA35CKG1_9FIRM</name>
<comment type="cofactor">
    <cofactor evidence="1">
        <name>FAD</name>
        <dbReference type="ChEBI" id="CHEBI:57692"/>
    </cofactor>
</comment>
<feature type="domain" description="FAD/NAD(P)-binding" evidence="7">
    <location>
        <begin position="8"/>
        <end position="305"/>
    </location>
</feature>
<evidence type="ECO:0000259" key="7">
    <source>
        <dbReference type="Pfam" id="PF07992"/>
    </source>
</evidence>
<dbReference type="PRINTS" id="PR00368">
    <property type="entry name" value="FADPNR"/>
</dbReference>
<evidence type="ECO:0000256" key="6">
    <source>
        <dbReference type="SAM" id="MobiDB-lite"/>
    </source>
</evidence>
<evidence type="ECO:0000313" key="9">
    <source>
        <dbReference type="Proteomes" id="UP001163687"/>
    </source>
</evidence>
<dbReference type="GO" id="GO:0003955">
    <property type="term" value="F:NAD(P)H dehydrogenase (quinone) activity"/>
    <property type="evidence" value="ECO:0007669"/>
    <property type="project" value="TreeGrafter"/>
</dbReference>
<dbReference type="Proteomes" id="UP001163687">
    <property type="component" value="Chromosome"/>
</dbReference>